<dbReference type="InterPro" id="IPR001070">
    <property type="entry name" value="Polyoma_coat_VP2"/>
</dbReference>
<evidence type="ECO:0000256" key="18">
    <source>
        <dbReference type="ARBA" id="ARBA00031865"/>
    </source>
</evidence>
<keyword evidence="13" id="KW-0238">DNA-binding</keyword>
<dbReference type="GO" id="GO:0042025">
    <property type="term" value="C:host cell nucleus"/>
    <property type="evidence" value="ECO:0007669"/>
    <property type="project" value="UniProtKB-SubCell"/>
</dbReference>
<evidence type="ECO:0000256" key="8">
    <source>
        <dbReference type="ARBA" id="ARBA00022562"/>
    </source>
</evidence>
<organism evidence="19 20">
    <name type="scientific">Eptesicus serotinus polyomavirus 1</name>
    <dbReference type="NCBI Taxonomy" id="2990647"/>
    <lineage>
        <taxon>Viruses</taxon>
        <taxon>Monodnaviria</taxon>
        <taxon>Shotokuvirae</taxon>
        <taxon>Cossaviricota</taxon>
        <taxon>Papovaviricetes</taxon>
        <taxon>Sepolyvirales</taxon>
        <taxon>Polyomaviridae</taxon>
        <taxon>Alphapolyomavirus</taxon>
        <taxon>Alphapolyomavirus epserotini</taxon>
    </lineage>
</organism>
<keyword evidence="10" id="KW-0946">Virion</keyword>
<gene>
    <name evidence="19" type="primary">VP2</name>
</gene>
<evidence type="ECO:0000256" key="12">
    <source>
        <dbReference type="ARBA" id="ARBA00022921"/>
    </source>
</evidence>
<dbReference type="GO" id="GO:0005198">
    <property type="term" value="F:structural molecule activity"/>
    <property type="evidence" value="ECO:0007669"/>
    <property type="project" value="InterPro"/>
</dbReference>
<evidence type="ECO:0000256" key="11">
    <source>
        <dbReference type="ARBA" id="ARBA00022870"/>
    </source>
</evidence>
<evidence type="ECO:0000256" key="13">
    <source>
        <dbReference type="ARBA" id="ARBA00023125"/>
    </source>
</evidence>
<comment type="subcellular location">
    <subcellularLocation>
        <location evidence="3">Host endoplasmic reticulum membrane</location>
    </subcellularLocation>
    <subcellularLocation>
        <location evidence="1">Host nucleus</location>
    </subcellularLocation>
    <subcellularLocation>
        <location evidence="2">Virion</location>
    </subcellularLocation>
</comment>
<evidence type="ECO:0000256" key="14">
    <source>
        <dbReference type="ARBA" id="ARBA00023136"/>
    </source>
</evidence>
<keyword evidence="6" id="KW-1163">Viral penetration into host nucleus</keyword>
<evidence type="ECO:0000256" key="9">
    <source>
        <dbReference type="ARBA" id="ARBA00022707"/>
    </source>
</evidence>
<sequence length="229" mass="24468">MGGIVSLLVGAGEILSELLTTTGLTAEALLTGEALAALEAEISSLMVLEGLSGVEALNVLGFTAEQFANMTLIANMFEQGIAYGALFQTLSGLSSLVAAGVRLGLGETPLTQRRILEGQHSALGHALLNFPMDPLRWASSLLEDFPRPITNNPDLRNVILHSRWVLQDQRYMGPSGQGIYTPVTNAGTHQPAAPDWMLPLILGLSGDITPELRIIEDGSQKKKGRSQRK</sequence>
<dbReference type="GO" id="GO:0043657">
    <property type="term" value="C:host cell"/>
    <property type="evidence" value="ECO:0007669"/>
    <property type="project" value="GOC"/>
</dbReference>
<name>A0AAE9T5E6_9POLY</name>
<accession>A0AAE9T5E6</accession>
<evidence type="ECO:0000256" key="7">
    <source>
        <dbReference type="ARBA" id="ARBA00022561"/>
    </source>
</evidence>
<evidence type="ECO:0000256" key="6">
    <source>
        <dbReference type="ARBA" id="ARBA00022524"/>
    </source>
</evidence>
<evidence type="ECO:0000256" key="1">
    <source>
        <dbReference type="ARBA" id="ARBA00004147"/>
    </source>
</evidence>
<dbReference type="Proteomes" id="UP001253476">
    <property type="component" value="Segment"/>
</dbReference>
<evidence type="ECO:0000256" key="17">
    <source>
        <dbReference type="ARBA" id="ARBA00023296"/>
    </source>
</evidence>
<dbReference type="Pfam" id="PF00761">
    <property type="entry name" value="Polyoma_coat2"/>
    <property type="match status" value="2"/>
</dbReference>
<evidence type="ECO:0000256" key="10">
    <source>
        <dbReference type="ARBA" id="ARBA00022844"/>
    </source>
</evidence>
<comment type="similarity">
    <text evidence="4">Belongs to the polyomaviruses capsid protein VP2 family.</text>
</comment>
<dbReference type="GO" id="GO:0019028">
    <property type="term" value="C:viral capsid"/>
    <property type="evidence" value="ECO:0007669"/>
    <property type="project" value="UniProtKB-KW"/>
</dbReference>
<keyword evidence="7" id="KW-0167">Capsid protein</keyword>
<proteinExistence type="inferred from homology"/>
<keyword evidence="14" id="KW-0472">Membrane</keyword>
<evidence type="ECO:0000256" key="15">
    <source>
        <dbReference type="ARBA" id="ARBA00023184"/>
    </source>
</evidence>
<evidence type="ECO:0000256" key="4">
    <source>
        <dbReference type="ARBA" id="ARBA00006444"/>
    </source>
</evidence>
<dbReference type="GO" id="GO:0003677">
    <property type="term" value="F:DNA binding"/>
    <property type="evidence" value="ECO:0007669"/>
    <property type="project" value="UniProtKB-KW"/>
</dbReference>
<evidence type="ECO:0000256" key="16">
    <source>
        <dbReference type="ARBA" id="ARBA00023288"/>
    </source>
</evidence>
<evidence type="ECO:0000256" key="3">
    <source>
        <dbReference type="ARBA" id="ARBA00004625"/>
    </source>
</evidence>
<keyword evidence="8" id="KW-1048">Host nucleus</keyword>
<keyword evidence="16" id="KW-0449">Lipoprotein</keyword>
<evidence type="ECO:0000313" key="20">
    <source>
        <dbReference type="Proteomes" id="UP001253476"/>
    </source>
</evidence>
<keyword evidence="12" id="KW-0426">Late protein</keyword>
<evidence type="ECO:0000313" key="19">
    <source>
        <dbReference type="EMBL" id="UYP65707.1"/>
    </source>
</evidence>
<keyword evidence="11" id="KW-1043">Host membrane</keyword>
<keyword evidence="15" id="KW-1038">Host endoplasmic reticulum</keyword>
<keyword evidence="17" id="KW-1160">Virus entry into host cell</keyword>
<evidence type="ECO:0000256" key="5">
    <source>
        <dbReference type="ARBA" id="ARBA00022269"/>
    </source>
</evidence>
<protein>
    <recommendedName>
        <fullName evidence="5">Minor capsid protein VP2</fullName>
    </recommendedName>
    <alternativeName>
        <fullName evidence="18">Minor structural protein VP2</fullName>
    </alternativeName>
</protein>
<reference evidence="19 20" key="1">
    <citation type="submission" date="2021-09" db="EMBL/GenBank/DDBJ databases">
        <title>Genome analysis of two vesper bat polyomaviruses from Europe.</title>
        <authorList>
            <person name="Surjan A."/>
            <person name="Vidovszky M.Z."/>
        </authorList>
    </citation>
    <scope>NUCLEOTIDE SEQUENCE [LARGE SCALE GENOMIC DNA]</scope>
    <source>
        <strain evidence="19">HUN_2013/44</strain>
    </source>
</reference>
<dbReference type="GO" id="GO:0046718">
    <property type="term" value="P:symbiont entry into host cell"/>
    <property type="evidence" value="ECO:0007669"/>
    <property type="project" value="UniProtKB-KW"/>
</dbReference>
<dbReference type="EMBL" id="OK428546">
    <property type="protein sequence ID" value="UYP65707.1"/>
    <property type="molecule type" value="Genomic_DNA"/>
</dbReference>
<dbReference type="GO" id="GO:0044167">
    <property type="term" value="C:host cell endoplasmic reticulum membrane"/>
    <property type="evidence" value="ECO:0007669"/>
    <property type="project" value="UniProtKB-SubCell"/>
</dbReference>
<keyword evidence="9" id="KW-0519">Myristate</keyword>
<keyword evidence="20" id="KW-1185">Reference proteome</keyword>
<dbReference type="GO" id="GO:0075732">
    <property type="term" value="P:viral penetration into host nucleus"/>
    <property type="evidence" value="ECO:0007669"/>
    <property type="project" value="UniProtKB-KW"/>
</dbReference>
<evidence type="ECO:0000256" key="2">
    <source>
        <dbReference type="ARBA" id="ARBA00004328"/>
    </source>
</evidence>